<evidence type="ECO:0000256" key="5">
    <source>
        <dbReference type="SAM" id="Phobius"/>
    </source>
</evidence>
<dbReference type="InterPro" id="IPR016053">
    <property type="entry name" value="Haem_Oase-like"/>
</dbReference>
<feature type="region of interest" description="Disordered" evidence="4">
    <location>
        <begin position="1"/>
        <end position="21"/>
    </location>
</feature>
<dbReference type="Proteomes" id="UP000785200">
    <property type="component" value="Unassembled WGS sequence"/>
</dbReference>
<dbReference type="SUPFAM" id="SSF48613">
    <property type="entry name" value="Heme oxygenase-like"/>
    <property type="match status" value="1"/>
</dbReference>
<dbReference type="OrthoDB" id="652091at2759"/>
<organism evidence="6 7">
    <name type="scientific">Hyphodiscus hymeniophilus</name>
    <dbReference type="NCBI Taxonomy" id="353542"/>
    <lineage>
        <taxon>Eukaryota</taxon>
        <taxon>Fungi</taxon>
        <taxon>Dikarya</taxon>
        <taxon>Ascomycota</taxon>
        <taxon>Pezizomycotina</taxon>
        <taxon>Leotiomycetes</taxon>
        <taxon>Helotiales</taxon>
        <taxon>Hyphodiscaceae</taxon>
        <taxon>Hyphodiscus</taxon>
    </lineage>
</organism>
<evidence type="ECO:0000313" key="7">
    <source>
        <dbReference type="Proteomes" id="UP000785200"/>
    </source>
</evidence>
<protein>
    <submittedName>
        <fullName evidence="6">Heme-binding HMX1</fullName>
    </submittedName>
</protein>
<dbReference type="InterPro" id="IPR016084">
    <property type="entry name" value="Haem_Oase-like_multi-hlx"/>
</dbReference>
<keyword evidence="5" id="KW-1133">Transmembrane helix</keyword>
<gene>
    <name evidence="6" type="ORF">D0Z07_5040</name>
</gene>
<reference evidence="6" key="1">
    <citation type="submission" date="2019-07" db="EMBL/GenBank/DDBJ databases">
        <title>Hyphodiscus hymeniophilus genome sequencing and assembly.</title>
        <authorList>
            <person name="Kramer G."/>
            <person name="Nodwell J."/>
        </authorList>
    </citation>
    <scope>NUCLEOTIDE SEQUENCE</scope>
    <source>
        <strain evidence="6">ATCC 34498</strain>
    </source>
</reference>
<evidence type="ECO:0000256" key="1">
    <source>
        <dbReference type="ARBA" id="ARBA00022617"/>
    </source>
</evidence>
<feature type="region of interest" description="Disordered" evidence="4">
    <location>
        <begin position="257"/>
        <end position="281"/>
    </location>
</feature>
<feature type="transmembrane region" description="Helical" evidence="5">
    <location>
        <begin position="448"/>
        <end position="467"/>
    </location>
</feature>
<evidence type="ECO:0000313" key="6">
    <source>
        <dbReference type="EMBL" id="KAG0649036.1"/>
    </source>
</evidence>
<proteinExistence type="predicted"/>
<dbReference type="EMBL" id="VNKQ01000009">
    <property type="protein sequence ID" value="KAG0649036.1"/>
    <property type="molecule type" value="Genomic_DNA"/>
</dbReference>
<dbReference type="GO" id="GO:0004392">
    <property type="term" value="F:heme oxygenase (decyclizing) activity"/>
    <property type="evidence" value="ECO:0007669"/>
    <property type="project" value="InterPro"/>
</dbReference>
<dbReference type="AlphaFoldDB" id="A0A9P7AXD0"/>
<sequence>MDGKAITTPSPLPTSSNSPYPLSERINISTRPVHSQLNRLILARLPLALPPHTTNPSTYISGLLHITPIYITFETLWQTILDAPRLPTTLKPTFEFGIDACDPSLPLVDSKNPVTLRNTDIPVLVHAPKVCSRTHSLLAHLRLPGLLRSGRLRADIRVLTGTPEHKIDEQLEAISNHGRLAEFIAHTKRSVETNPHVLLAYAWVLYMALFSGGRHLRASLQSAGDSGDFWNRDPSPVRPYSVTTSISSNTLRSRLFKSENPFPTERTSRSRSQNHSENEASELVPGLQFFNFMGDEDGEDIKREFKKRLTETEILLTSGEKQDIIDEAENIFRFMVEIVTELDSVLGTSEEDVETLKLVHKHPALRESRDSVAVAQERFMRKTKTVSEIQGEKTEERKRSFLEGFGLGHVEKLVRFADENPSVSRIQRIYGSLHVGERDAASVKRHEGIWIGIPFSVVLLALLAWFYTA</sequence>
<keyword evidence="2" id="KW-0479">Metal-binding</keyword>
<keyword evidence="5" id="KW-0812">Transmembrane</keyword>
<dbReference type="GO" id="GO:0006788">
    <property type="term" value="P:heme oxidation"/>
    <property type="evidence" value="ECO:0007669"/>
    <property type="project" value="InterPro"/>
</dbReference>
<dbReference type="InterPro" id="IPR002051">
    <property type="entry name" value="Haem_Oase"/>
</dbReference>
<evidence type="ECO:0000256" key="2">
    <source>
        <dbReference type="ARBA" id="ARBA00022723"/>
    </source>
</evidence>
<name>A0A9P7AXD0_9HELO</name>
<dbReference type="PANTHER" id="PTHR10720">
    <property type="entry name" value="HEME OXYGENASE"/>
    <property type="match status" value="1"/>
</dbReference>
<dbReference type="Gene3D" id="1.20.910.10">
    <property type="entry name" value="Heme oxygenase-like"/>
    <property type="match status" value="1"/>
</dbReference>
<evidence type="ECO:0000256" key="4">
    <source>
        <dbReference type="SAM" id="MobiDB-lite"/>
    </source>
</evidence>
<dbReference type="Pfam" id="PF01126">
    <property type="entry name" value="Heme_oxygenase"/>
    <property type="match status" value="1"/>
</dbReference>
<dbReference type="CDD" id="cd19165">
    <property type="entry name" value="HemeO"/>
    <property type="match status" value="1"/>
</dbReference>
<dbReference type="GO" id="GO:0046872">
    <property type="term" value="F:metal ion binding"/>
    <property type="evidence" value="ECO:0007669"/>
    <property type="project" value="UniProtKB-KW"/>
</dbReference>
<dbReference type="PANTHER" id="PTHR10720:SF0">
    <property type="entry name" value="HEME OXYGENASE"/>
    <property type="match status" value="1"/>
</dbReference>
<accession>A0A9P7AXD0</accession>
<feature type="compositionally biased region" description="Low complexity" evidence="4">
    <location>
        <begin position="7"/>
        <end position="21"/>
    </location>
</feature>
<keyword evidence="1" id="KW-0349">Heme</keyword>
<comment type="caution">
    <text evidence="6">The sequence shown here is derived from an EMBL/GenBank/DDBJ whole genome shotgun (WGS) entry which is preliminary data.</text>
</comment>
<keyword evidence="5" id="KW-0472">Membrane</keyword>
<evidence type="ECO:0000256" key="3">
    <source>
        <dbReference type="ARBA" id="ARBA00023004"/>
    </source>
</evidence>
<keyword evidence="7" id="KW-1185">Reference proteome</keyword>
<keyword evidence="3" id="KW-0408">Iron</keyword>